<name>A0ABX6ICE5_9ACTN</name>
<gene>
    <name evidence="3" type="ORF">GII31_00550</name>
</gene>
<dbReference type="Proteomes" id="UP001059836">
    <property type="component" value="Chromosome"/>
</dbReference>
<evidence type="ECO:0000259" key="2">
    <source>
        <dbReference type="Pfam" id="PF10040"/>
    </source>
</evidence>
<organism evidence="3 4">
    <name type="scientific">Gordonia pseudamarae</name>
    <dbReference type="NCBI Taxonomy" id="2831662"/>
    <lineage>
        <taxon>Bacteria</taxon>
        <taxon>Bacillati</taxon>
        <taxon>Actinomycetota</taxon>
        <taxon>Actinomycetes</taxon>
        <taxon>Mycobacteriales</taxon>
        <taxon>Gordoniaceae</taxon>
        <taxon>Gordonia</taxon>
    </lineage>
</organism>
<dbReference type="Pfam" id="PF10040">
    <property type="entry name" value="CRISPR_Cas6"/>
    <property type="match status" value="1"/>
</dbReference>
<accession>A0ABX6ICE5</accession>
<keyword evidence="4" id="KW-1185">Reference proteome</keyword>
<evidence type="ECO:0000313" key="3">
    <source>
        <dbReference type="EMBL" id="QHN33618.1"/>
    </source>
</evidence>
<dbReference type="EMBL" id="CP045809">
    <property type="protein sequence ID" value="QHN33618.1"/>
    <property type="molecule type" value="Genomic_DNA"/>
</dbReference>
<proteinExistence type="predicted"/>
<feature type="domain" description="CRISPR-associated protein Cas6 C-terminal" evidence="2">
    <location>
        <begin position="110"/>
        <end position="222"/>
    </location>
</feature>
<sequence length="246" mass="27018">MITHWAVPVGGIDARHVKDIHVHAVVTSWLGHDPLVPWTSATMVNIDGVDAIHVVGLSDRADQMLDSVAVATRPVRLGSQTGHFLTDPIPLETRSYEELFDCPVEAAHCVRFVTPTSVRDGNISSPFLEPSRLAKSAVKRWNKLVDNPTLLLDHRHAAGTWVSDLDGRNGIVTRHRITISGFVGRMRFVCPTKDSARLFSTVWAFAEHAGIGSYTTSGLGRILREPTWQPTNATTPPRSTEPAPVR</sequence>
<protein>
    <submittedName>
        <fullName evidence="3">CRISPR system precrRNA processing endoribonuclease RAMP protein Cas6</fullName>
    </submittedName>
</protein>
<dbReference type="InterPro" id="IPR019267">
    <property type="entry name" value="CRISPR-assoc_Cas6_C"/>
</dbReference>
<dbReference type="Gene3D" id="3.30.70.1900">
    <property type="match status" value="1"/>
</dbReference>
<feature type="region of interest" description="Disordered" evidence="1">
    <location>
        <begin position="226"/>
        <end position="246"/>
    </location>
</feature>
<feature type="compositionally biased region" description="Polar residues" evidence="1">
    <location>
        <begin position="228"/>
        <end position="238"/>
    </location>
</feature>
<evidence type="ECO:0000313" key="4">
    <source>
        <dbReference type="Proteomes" id="UP001059836"/>
    </source>
</evidence>
<reference evidence="3" key="1">
    <citation type="journal article" date="2021" name="Nat. Microbiol.">
        <title>Cocultivation of an ultrasmall environmental parasitic bacterium with lytic ability against bacteria associated with wastewater foams.</title>
        <authorList>
            <person name="Batinovic S."/>
            <person name="Rose J.J.A."/>
            <person name="Ratcliffe J."/>
            <person name="Seviour R.J."/>
            <person name="Petrovski S."/>
        </authorList>
    </citation>
    <scope>NUCLEOTIDE SEQUENCE</scope>
    <source>
        <strain evidence="3">CON9</strain>
    </source>
</reference>
<dbReference type="RefSeq" id="WP_213245819.1">
    <property type="nucleotide sequence ID" value="NZ_CP045806.1"/>
</dbReference>
<evidence type="ECO:0000256" key="1">
    <source>
        <dbReference type="SAM" id="MobiDB-lite"/>
    </source>
</evidence>